<dbReference type="InterPro" id="IPR029034">
    <property type="entry name" value="Cystine-knot_cytokine"/>
</dbReference>
<protein>
    <submittedName>
        <fullName evidence="1">Uncharacterized protein</fullName>
    </submittedName>
</protein>
<gene>
    <name evidence="1" type="ORF">NEMVEDRAFT_v1g243242</name>
</gene>
<dbReference type="Proteomes" id="UP000001593">
    <property type="component" value="Unassembled WGS sequence"/>
</dbReference>
<dbReference type="InParanoid" id="A7S6Q4"/>
<dbReference type="PANTHER" id="PTHR33995">
    <property type="entry name" value="PROTEIN CBG18546"/>
    <property type="match status" value="1"/>
</dbReference>
<organism evidence="1 2">
    <name type="scientific">Nematostella vectensis</name>
    <name type="common">Starlet sea anemone</name>
    <dbReference type="NCBI Taxonomy" id="45351"/>
    <lineage>
        <taxon>Eukaryota</taxon>
        <taxon>Metazoa</taxon>
        <taxon>Cnidaria</taxon>
        <taxon>Anthozoa</taxon>
        <taxon>Hexacorallia</taxon>
        <taxon>Actiniaria</taxon>
        <taxon>Edwardsiidae</taxon>
        <taxon>Nematostella</taxon>
    </lineage>
</organism>
<proteinExistence type="predicted"/>
<accession>A7S6Q4</accession>
<dbReference type="EMBL" id="DS469589">
    <property type="protein sequence ID" value="EDO40567.1"/>
    <property type="molecule type" value="Genomic_DNA"/>
</dbReference>
<keyword evidence="2" id="KW-1185">Reference proteome</keyword>
<dbReference type="AlphaFoldDB" id="A7S6Q4"/>
<sequence>MEGWGEKKGRKRFSLTTNPSAFWLKHFVTFAIRHQDPSYCNQSELEFLAVDYFMANRLMQIKFLYRCLALLVLAASSKDSHGFTLNQHDEIFPRSPPLAEIQKSNSAGAIKGGVREPAHPCASTVKNHTVTTKDGKKIQCVVPDEKTLLNKLERIGGYNRHYVAVTLEEAEKYFDDLVNGGAITDQTLEENRISSREWDVIKQTVNFSGGTTSSRRKRQVAVACRSMTTVRGTHLCPACQHVTKLDDNMFPRYINELSCDGSPAFYANTIQCLGNMGKCYQNSMNVDLLTRTDNYISQGGNMYLQEWLPKVQRINTCCECVLST</sequence>
<dbReference type="OMA" id="RINTCCE"/>
<reference evidence="1 2" key="1">
    <citation type="journal article" date="2007" name="Science">
        <title>Sea anemone genome reveals ancestral eumetazoan gene repertoire and genomic organization.</title>
        <authorList>
            <person name="Putnam N.H."/>
            <person name="Srivastava M."/>
            <person name="Hellsten U."/>
            <person name="Dirks B."/>
            <person name="Chapman J."/>
            <person name="Salamov A."/>
            <person name="Terry A."/>
            <person name="Shapiro H."/>
            <person name="Lindquist E."/>
            <person name="Kapitonov V.V."/>
            <person name="Jurka J."/>
            <person name="Genikhovich G."/>
            <person name="Grigoriev I.V."/>
            <person name="Lucas S.M."/>
            <person name="Steele R.E."/>
            <person name="Finnerty J.R."/>
            <person name="Technau U."/>
            <person name="Martindale M.Q."/>
            <person name="Rokhsar D.S."/>
        </authorList>
    </citation>
    <scope>NUCLEOTIDE SEQUENCE [LARGE SCALE GENOMIC DNA]</scope>
    <source>
        <strain evidence="2">CH2 X CH6</strain>
    </source>
</reference>
<dbReference type="PhylomeDB" id="A7S6Q4"/>
<evidence type="ECO:0000313" key="2">
    <source>
        <dbReference type="Proteomes" id="UP000001593"/>
    </source>
</evidence>
<dbReference type="PANTHER" id="PTHR33995:SF7">
    <property type="entry name" value="BURSICON SUBUNIT ALPHA-RELATED"/>
    <property type="match status" value="1"/>
</dbReference>
<dbReference type="SUPFAM" id="SSF57501">
    <property type="entry name" value="Cystine-knot cytokines"/>
    <property type="match status" value="1"/>
</dbReference>
<name>A7S6Q4_NEMVE</name>
<evidence type="ECO:0000313" key="1">
    <source>
        <dbReference type="EMBL" id="EDO40567.1"/>
    </source>
</evidence>
<dbReference type="HOGENOM" id="CLU_858694_0_0_1"/>